<accession>A0A381YIN3</accession>
<organism evidence="1">
    <name type="scientific">marine metagenome</name>
    <dbReference type="NCBI Taxonomy" id="408172"/>
    <lineage>
        <taxon>unclassified sequences</taxon>
        <taxon>metagenomes</taxon>
        <taxon>ecological metagenomes</taxon>
    </lineage>
</organism>
<dbReference type="InterPro" id="IPR031100">
    <property type="entry name" value="LOG_fam"/>
</dbReference>
<protein>
    <recommendedName>
        <fullName evidence="2">Cytokinin riboside 5'-monophosphate phosphoribohydrolase</fullName>
    </recommendedName>
</protein>
<dbReference type="AlphaFoldDB" id="A0A381YIN3"/>
<feature type="non-terminal residue" evidence="1">
    <location>
        <position position="176"/>
    </location>
</feature>
<dbReference type="InterPro" id="IPR005269">
    <property type="entry name" value="LOG"/>
</dbReference>
<dbReference type="PANTHER" id="PTHR31223">
    <property type="entry name" value="LOG FAMILY PROTEIN YJL055W"/>
    <property type="match status" value="1"/>
</dbReference>
<evidence type="ECO:0008006" key="2">
    <source>
        <dbReference type="Google" id="ProtNLM"/>
    </source>
</evidence>
<dbReference type="EMBL" id="UINC01018245">
    <property type="protein sequence ID" value="SVA76462.1"/>
    <property type="molecule type" value="Genomic_DNA"/>
</dbReference>
<proteinExistence type="predicted"/>
<dbReference type="Gene3D" id="3.40.50.450">
    <property type="match status" value="1"/>
</dbReference>
<dbReference type="PANTHER" id="PTHR31223:SF70">
    <property type="entry name" value="LOG FAMILY PROTEIN YJL055W"/>
    <property type="match status" value="1"/>
</dbReference>
<gene>
    <name evidence="1" type="ORF">METZ01_LOCUS129316</name>
</gene>
<name>A0A381YIN3_9ZZZZ</name>
<dbReference type="Pfam" id="PF03641">
    <property type="entry name" value="Lysine_decarbox"/>
    <property type="match status" value="1"/>
</dbReference>
<evidence type="ECO:0000313" key="1">
    <source>
        <dbReference type="EMBL" id="SVA76462.1"/>
    </source>
</evidence>
<dbReference type="GO" id="GO:0005829">
    <property type="term" value="C:cytosol"/>
    <property type="evidence" value="ECO:0007669"/>
    <property type="project" value="TreeGrafter"/>
</dbReference>
<sequence>MRTVRDICVFCGASAGSDPAYAEAARALGQTMASRGLGLVYGAGNIGLMGVLADAVLAEGGRAVGVIPQKLVDRELAHQGLAKLHVVATMHERKEKMHELCDAYIALPGGIGTMEEFFEAVTWRQLGYHNKPIAVLNIGGFYDGIESFFATMQHDGFLHSDHRDLFFMETDAARLL</sequence>
<dbReference type="NCBIfam" id="TIGR00730">
    <property type="entry name" value="Rossman fold protein, TIGR00730 family"/>
    <property type="match status" value="1"/>
</dbReference>
<dbReference type="SUPFAM" id="SSF102405">
    <property type="entry name" value="MCP/YpsA-like"/>
    <property type="match status" value="1"/>
</dbReference>
<reference evidence="1" key="1">
    <citation type="submission" date="2018-05" db="EMBL/GenBank/DDBJ databases">
        <authorList>
            <person name="Lanie J.A."/>
            <person name="Ng W.-L."/>
            <person name="Kazmierczak K.M."/>
            <person name="Andrzejewski T.M."/>
            <person name="Davidsen T.M."/>
            <person name="Wayne K.J."/>
            <person name="Tettelin H."/>
            <person name="Glass J.I."/>
            <person name="Rusch D."/>
            <person name="Podicherti R."/>
            <person name="Tsui H.-C.T."/>
            <person name="Winkler M.E."/>
        </authorList>
    </citation>
    <scope>NUCLEOTIDE SEQUENCE</scope>
</reference>
<dbReference type="GO" id="GO:0016799">
    <property type="term" value="F:hydrolase activity, hydrolyzing N-glycosyl compounds"/>
    <property type="evidence" value="ECO:0007669"/>
    <property type="project" value="TreeGrafter"/>
</dbReference>
<dbReference type="GO" id="GO:0009691">
    <property type="term" value="P:cytokinin biosynthetic process"/>
    <property type="evidence" value="ECO:0007669"/>
    <property type="project" value="InterPro"/>
</dbReference>